<comment type="caution">
    <text evidence="1">The sequence shown here is derived from an EMBL/GenBank/DDBJ whole genome shotgun (WGS) entry which is preliminary data.</text>
</comment>
<dbReference type="Proteomes" id="UP000814128">
    <property type="component" value="Unassembled WGS sequence"/>
</dbReference>
<organism evidence="1 2">
    <name type="scientific">Vararia minispora EC-137</name>
    <dbReference type="NCBI Taxonomy" id="1314806"/>
    <lineage>
        <taxon>Eukaryota</taxon>
        <taxon>Fungi</taxon>
        <taxon>Dikarya</taxon>
        <taxon>Basidiomycota</taxon>
        <taxon>Agaricomycotina</taxon>
        <taxon>Agaricomycetes</taxon>
        <taxon>Russulales</taxon>
        <taxon>Lachnocladiaceae</taxon>
        <taxon>Vararia</taxon>
    </lineage>
</organism>
<accession>A0ACB8QC92</accession>
<reference evidence="1" key="1">
    <citation type="submission" date="2021-02" db="EMBL/GenBank/DDBJ databases">
        <authorList>
            <consortium name="DOE Joint Genome Institute"/>
            <person name="Ahrendt S."/>
            <person name="Looney B.P."/>
            <person name="Miyauchi S."/>
            <person name="Morin E."/>
            <person name="Drula E."/>
            <person name="Courty P.E."/>
            <person name="Chicoki N."/>
            <person name="Fauchery L."/>
            <person name="Kohler A."/>
            <person name="Kuo A."/>
            <person name="Labutti K."/>
            <person name="Pangilinan J."/>
            <person name="Lipzen A."/>
            <person name="Riley R."/>
            <person name="Andreopoulos W."/>
            <person name="He G."/>
            <person name="Johnson J."/>
            <person name="Barry K.W."/>
            <person name="Grigoriev I.V."/>
            <person name="Nagy L."/>
            <person name="Hibbett D."/>
            <person name="Henrissat B."/>
            <person name="Matheny P.B."/>
            <person name="Labbe J."/>
            <person name="Martin F."/>
        </authorList>
    </citation>
    <scope>NUCLEOTIDE SEQUENCE</scope>
    <source>
        <strain evidence="1">EC-137</strain>
    </source>
</reference>
<evidence type="ECO:0000313" key="2">
    <source>
        <dbReference type="Proteomes" id="UP000814128"/>
    </source>
</evidence>
<name>A0ACB8QC92_9AGAM</name>
<protein>
    <submittedName>
        <fullName evidence="1">Membrane bound O-acyl transferase family-domain-containing protein</fullName>
    </submittedName>
</protein>
<evidence type="ECO:0000313" key="1">
    <source>
        <dbReference type="EMBL" id="KAI0029272.1"/>
    </source>
</evidence>
<keyword evidence="2" id="KW-1185">Reference proteome</keyword>
<reference evidence="1" key="2">
    <citation type="journal article" date="2022" name="New Phytol.">
        <title>Evolutionary transition to the ectomycorrhizal habit in the genomes of a hyperdiverse lineage of mushroom-forming fungi.</title>
        <authorList>
            <person name="Looney B."/>
            <person name="Miyauchi S."/>
            <person name="Morin E."/>
            <person name="Drula E."/>
            <person name="Courty P.E."/>
            <person name="Kohler A."/>
            <person name="Kuo A."/>
            <person name="LaButti K."/>
            <person name="Pangilinan J."/>
            <person name="Lipzen A."/>
            <person name="Riley R."/>
            <person name="Andreopoulos W."/>
            <person name="He G."/>
            <person name="Johnson J."/>
            <person name="Nolan M."/>
            <person name="Tritt A."/>
            <person name="Barry K.W."/>
            <person name="Grigoriev I.V."/>
            <person name="Nagy L.G."/>
            <person name="Hibbett D."/>
            <person name="Henrissat B."/>
            <person name="Matheny P.B."/>
            <person name="Labbe J."/>
            <person name="Martin F.M."/>
        </authorList>
    </citation>
    <scope>NUCLEOTIDE SEQUENCE</scope>
    <source>
        <strain evidence="1">EC-137</strain>
    </source>
</reference>
<sequence>MSSFTILPDASLRKPATLLHFFFFILSVYIHAVLVILLPKTRKLQQLLLPITLSLAWTCVVHRGYRICAKDRMGYLNTFWMILLTIQTLRAIEWTLQRDPYRRLDPPVDGAPSIERLTFRTVLLHALDLSFNLRGIGWSWTRNPFPALQELRPIPVQLFLIIIQLLVFDTLHAFVQWSHPSLNRPEGDTLFDPSLAPFPRILWACVATFCAGMLIFLALDTGHGICAVIARIFLRHPAWHWPPLFSAPWAATSLADFWGRWHQLFRRQFSFFGRLLGSAFRSRRAGALLGAFVLSGLLHDLGTWGLRAEGGAEPLSVSAFFVAMGAGIMLEQFWKPRGVLGWIWTYAWTIGWATRWMDAWARRGVFASMFAQEWLRPGKMIVECVTHATTTKGSA</sequence>
<gene>
    <name evidence="1" type="ORF">K488DRAFT_73097</name>
</gene>
<keyword evidence="1" id="KW-0808">Transferase</keyword>
<proteinExistence type="predicted"/>
<dbReference type="EMBL" id="MU273686">
    <property type="protein sequence ID" value="KAI0029272.1"/>
    <property type="molecule type" value="Genomic_DNA"/>
</dbReference>